<evidence type="ECO:0000256" key="7">
    <source>
        <dbReference type="ARBA" id="ARBA00022737"/>
    </source>
</evidence>
<dbReference type="PROSITE" id="PS51285">
    <property type="entry name" value="AGC_KINASE_CTER"/>
    <property type="match status" value="1"/>
</dbReference>
<dbReference type="GO" id="GO:0004674">
    <property type="term" value="F:protein serine/threonine kinase activity"/>
    <property type="evidence" value="ECO:0007669"/>
    <property type="project" value="UniProtKB-KW"/>
</dbReference>
<feature type="binding site" evidence="14 15">
    <location>
        <position position="315"/>
    </location>
    <ligand>
        <name>ATP</name>
        <dbReference type="ChEBI" id="CHEBI:30616"/>
    </ligand>
</feature>
<dbReference type="GeneTree" id="ENSGT00940000159370"/>
<dbReference type="Ensembl" id="ENSMGAT00000031140.1">
    <property type="protein sequence ID" value="ENSMGAP00000023930.1"/>
    <property type="gene ID" value="ENSMGAG00000014663.3"/>
</dbReference>
<reference evidence="18" key="3">
    <citation type="submission" date="2025-09" db="UniProtKB">
        <authorList>
            <consortium name="Ensembl"/>
        </authorList>
    </citation>
    <scope>IDENTIFICATION</scope>
</reference>
<dbReference type="Gene3D" id="3.30.200.20">
    <property type="entry name" value="Phosphorylase Kinase, domain 1"/>
    <property type="match status" value="1"/>
</dbReference>
<evidence type="ECO:0000256" key="10">
    <source>
        <dbReference type="ARBA" id="ARBA00022840"/>
    </source>
</evidence>
<dbReference type="InterPro" id="IPR041905">
    <property type="entry name" value="RPS6KA3_C"/>
</dbReference>
<dbReference type="GO" id="GO:0035556">
    <property type="term" value="P:intracellular signal transduction"/>
    <property type="evidence" value="ECO:0007669"/>
    <property type="project" value="InterPro"/>
</dbReference>
<dbReference type="SUPFAM" id="SSF56112">
    <property type="entry name" value="Protein kinase-like (PK-like)"/>
    <property type="match status" value="2"/>
</dbReference>
<sequence length="604" mass="68277">FQTEGKLYLILDFLRGGDLFTRLSKEVMFTEDDVKFYLAELALALDHLHSLGIIYRDLKPENILLDEEGHIKLTDFGLSKESIDHEKKAYSFCGTVEYMAPEVVNRRGHTQSADWWSFGVLMFEMLTGTLPFQGKDRKETMTMILKAKLGMPQFLSPEAQSLLRMLFKRNPANRLGAGPDGVEEIKRHPFFSKIDWNKLYRREIHPPFKPATGRPEDTFYFDPEFTAKTPKDSPGIPPSANAHQLFRGFSFVAIASDDESQSMQTVGVHSIVQQLHRNSIQFTDGYEVKEDIGVGSYSICKRCIHKASNMEYAVKIIDKSKRDPTEEIEILLRYGQHPNIITLKDVYDDGKYVYVVTELMKGGELLDKILRQKFFSEREASAVLFTITKTVEYLHAQGVVHRDLKPSNILYVDESGNPESIRICDFGFAKQLRAENGLLMTPCYTANFVAPEVLKRQGYDAACDIWSLGVLLYTMLTGYTPFANGPDDTPEEILARIGSGKFSLSGGYWNTVSDTAKDLVSKMLHVDPHQRLTAAQVLSHPWIVHCDQLPQYQLNRQDAPHLVKGAMAATYSALNRNQSPVLEPVGRSTLAQRRGIKKITSTAL</sequence>
<evidence type="ECO:0000256" key="13">
    <source>
        <dbReference type="PIRSR" id="PIRSR000606-50"/>
    </source>
</evidence>
<feature type="active site" description="Proton acceptor" evidence="13">
    <location>
        <position position="57"/>
    </location>
</feature>
<feature type="binding site" evidence="14">
    <location>
        <begin position="292"/>
        <end position="300"/>
    </location>
    <ligand>
        <name>ATP</name>
        <dbReference type="ChEBI" id="CHEBI:30616"/>
    </ligand>
</feature>
<dbReference type="FunFam" id="1.10.510.10:FF:000010">
    <property type="entry name" value="Ribosomal protein S6 kinase"/>
    <property type="match status" value="1"/>
</dbReference>
<comment type="similarity">
    <text evidence="2">Belongs to the protein kinase superfamily. AGC Ser/Thr protein kinase family. S6 kinase subfamily.</text>
</comment>
<feature type="domain" description="Protein kinase" evidence="16">
    <location>
        <begin position="1"/>
        <end position="191"/>
    </location>
</feature>
<reference evidence="18 19" key="1">
    <citation type="journal article" date="2010" name="PLoS Biol.">
        <title>Multi-platform next-generation sequencing of the domestic turkey (Meleagris gallopavo): genome assembly and analysis.</title>
        <authorList>
            <person name="Dalloul R.A."/>
            <person name="Long J.A."/>
            <person name="Zimin A.V."/>
            <person name="Aslam L."/>
            <person name="Beal K."/>
            <person name="Blomberg L.A."/>
            <person name="Bouffard P."/>
            <person name="Burt D.W."/>
            <person name="Crasta O."/>
            <person name="Crooijmans R.P."/>
            <person name="Cooper K."/>
            <person name="Coulombe R.A."/>
            <person name="De S."/>
            <person name="Delany M.E."/>
            <person name="Dodgson J.B."/>
            <person name="Dong J.J."/>
            <person name="Evans C."/>
            <person name="Frederickson K.M."/>
            <person name="Flicek P."/>
            <person name="Florea L."/>
            <person name="Folkerts O."/>
            <person name="Groenen M.A."/>
            <person name="Harkins T.T."/>
            <person name="Herrero J."/>
            <person name="Hoffmann S."/>
            <person name="Megens H.J."/>
            <person name="Jiang A."/>
            <person name="de Jong P."/>
            <person name="Kaiser P."/>
            <person name="Kim H."/>
            <person name="Kim K.W."/>
            <person name="Kim S."/>
            <person name="Langenberger D."/>
            <person name="Lee M.K."/>
            <person name="Lee T."/>
            <person name="Mane S."/>
            <person name="Marcais G."/>
            <person name="Marz M."/>
            <person name="McElroy A.P."/>
            <person name="Modise T."/>
            <person name="Nefedov M."/>
            <person name="Notredame C."/>
            <person name="Paton I.R."/>
            <person name="Payne W.S."/>
            <person name="Pertea G."/>
            <person name="Prickett D."/>
            <person name="Puiu D."/>
            <person name="Qioa D."/>
            <person name="Raineri E."/>
            <person name="Ruffier M."/>
            <person name="Salzberg S.L."/>
            <person name="Schatz M.C."/>
            <person name="Scheuring C."/>
            <person name="Schmidt C.J."/>
            <person name="Schroeder S."/>
            <person name="Searle S.M."/>
            <person name="Smith E.J."/>
            <person name="Smith J."/>
            <person name="Sonstegard T.S."/>
            <person name="Stadler P.F."/>
            <person name="Tafer H."/>
            <person name="Tu Z.J."/>
            <person name="Van Tassell C.P."/>
            <person name="Vilella A.J."/>
            <person name="Williams K.P."/>
            <person name="Yorke J.A."/>
            <person name="Zhang L."/>
            <person name="Zhang H.B."/>
            <person name="Zhang X."/>
            <person name="Zhang Y."/>
            <person name="Reed K.M."/>
        </authorList>
    </citation>
    <scope>NUCLEOTIDE SEQUENCE [LARGE SCALE GENOMIC DNA]</scope>
</reference>
<comment type="cofactor">
    <cofactor evidence="1">
        <name>Mg(2+)</name>
        <dbReference type="ChEBI" id="CHEBI:18420"/>
    </cofactor>
</comment>
<evidence type="ECO:0000256" key="6">
    <source>
        <dbReference type="ARBA" id="ARBA00022679"/>
    </source>
</evidence>
<keyword evidence="8 14" id="KW-0547">Nucleotide-binding</keyword>
<feature type="domain" description="Protein kinase" evidence="16">
    <location>
        <begin position="286"/>
        <end position="543"/>
    </location>
</feature>
<dbReference type="PANTHER" id="PTHR24351">
    <property type="entry name" value="RIBOSOMAL PROTEIN S6 KINASE"/>
    <property type="match status" value="1"/>
</dbReference>
<comment type="catalytic activity">
    <reaction evidence="11">
        <text>L-threonyl-[protein] + ATP = O-phospho-L-threonyl-[protein] + ADP + H(+)</text>
        <dbReference type="Rhea" id="RHEA:46608"/>
        <dbReference type="Rhea" id="RHEA-COMP:11060"/>
        <dbReference type="Rhea" id="RHEA-COMP:11605"/>
        <dbReference type="ChEBI" id="CHEBI:15378"/>
        <dbReference type="ChEBI" id="CHEBI:30013"/>
        <dbReference type="ChEBI" id="CHEBI:30616"/>
        <dbReference type="ChEBI" id="CHEBI:61977"/>
        <dbReference type="ChEBI" id="CHEBI:456216"/>
        <dbReference type="EC" id="2.7.11.1"/>
    </reaction>
</comment>
<dbReference type="Gene3D" id="1.10.510.10">
    <property type="entry name" value="Transferase(Phosphotransferase) domain 1"/>
    <property type="match status" value="2"/>
</dbReference>
<evidence type="ECO:0000256" key="12">
    <source>
        <dbReference type="ARBA" id="ARBA00048679"/>
    </source>
</evidence>
<accession>A0A803XWN4</accession>
<dbReference type="FunFam" id="1.10.510.10:FF:000041">
    <property type="entry name" value="Ribosomal protein S6 kinase"/>
    <property type="match status" value="1"/>
</dbReference>
<organism evidence="18 19">
    <name type="scientific">Meleagris gallopavo</name>
    <name type="common">Wild turkey</name>
    <dbReference type="NCBI Taxonomy" id="9103"/>
    <lineage>
        <taxon>Eukaryota</taxon>
        <taxon>Metazoa</taxon>
        <taxon>Chordata</taxon>
        <taxon>Craniata</taxon>
        <taxon>Vertebrata</taxon>
        <taxon>Euteleostomi</taxon>
        <taxon>Archelosauria</taxon>
        <taxon>Archosauria</taxon>
        <taxon>Dinosauria</taxon>
        <taxon>Saurischia</taxon>
        <taxon>Theropoda</taxon>
        <taxon>Coelurosauria</taxon>
        <taxon>Aves</taxon>
        <taxon>Neognathae</taxon>
        <taxon>Galloanserae</taxon>
        <taxon>Galliformes</taxon>
        <taxon>Phasianidae</taxon>
        <taxon>Meleagridinae</taxon>
        <taxon>Meleagris</taxon>
    </lineage>
</organism>
<gene>
    <name evidence="18" type="primary">RPS6KA3</name>
</gene>
<feature type="domain" description="AGC-kinase C-terminal" evidence="17">
    <location>
        <begin position="192"/>
        <end position="261"/>
    </location>
</feature>
<dbReference type="AlphaFoldDB" id="A0A803XWN4"/>
<dbReference type="Bgee" id="ENSMGAG00000014663">
    <property type="expression patterns" value="Expressed in pectoralis major and 17 other cell types or tissues"/>
</dbReference>
<dbReference type="Pfam" id="PF00433">
    <property type="entry name" value="Pkinase_C"/>
    <property type="match status" value="1"/>
</dbReference>
<dbReference type="InterPro" id="IPR000719">
    <property type="entry name" value="Prot_kinase_dom"/>
</dbReference>
<reference evidence="18" key="2">
    <citation type="submission" date="2025-08" db="UniProtKB">
        <authorList>
            <consortium name="Ensembl"/>
        </authorList>
    </citation>
    <scope>IDENTIFICATION</scope>
</reference>
<evidence type="ECO:0000256" key="8">
    <source>
        <dbReference type="ARBA" id="ARBA00022741"/>
    </source>
</evidence>
<dbReference type="GO" id="GO:0005524">
    <property type="term" value="F:ATP binding"/>
    <property type="evidence" value="ECO:0007669"/>
    <property type="project" value="UniProtKB-UniRule"/>
</dbReference>
<keyword evidence="9" id="KW-0418">Kinase</keyword>
<dbReference type="InterPro" id="IPR008271">
    <property type="entry name" value="Ser/Thr_kinase_AS"/>
</dbReference>
<evidence type="ECO:0000256" key="9">
    <source>
        <dbReference type="ARBA" id="ARBA00022777"/>
    </source>
</evidence>
<evidence type="ECO:0000259" key="16">
    <source>
        <dbReference type="PROSITE" id="PS50011"/>
    </source>
</evidence>
<proteinExistence type="inferred from homology"/>
<evidence type="ECO:0000256" key="5">
    <source>
        <dbReference type="ARBA" id="ARBA00022553"/>
    </source>
</evidence>
<dbReference type="SMART" id="SM00133">
    <property type="entry name" value="S_TK_X"/>
    <property type="match status" value="1"/>
</dbReference>
<evidence type="ECO:0000313" key="19">
    <source>
        <dbReference type="Proteomes" id="UP000001645"/>
    </source>
</evidence>
<evidence type="ECO:0000256" key="3">
    <source>
        <dbReference type="ARBA" id="ARBA00012513"/>
    </source>
</evidence>
<evidence type="ECO:0000313" key="18">
    <source>
        <dbReference type="Ensembl" id="ENSMGAP00000023930.1"/>
    </source>
</evidence>
<dbReference type="GO" id="GO:0000287">
    <property type="term" value="F:magnesium ion binding"/>
    <property type="evidence" value="ECO:0007669"/>
    <property type="project" value="InterPro"/>
</dbReference>
<keyword evidence="5" id="KW-0597">Phosphoprotein</keyword>
<name>A0A803XWN4_MELGA</name>
<comment type="catalytic activity">
    <reaction evidence="12">
        <text>L-seryl-[protein] + ATP = O-phospho-L-seryl-[protein] + ADP + H(+)</text>
        <dbReference type="Rhea" id="RHEA:17989"/>
        <dbReference type="Rhea" id="RHEA-COMP:9863"/>
        <dbReference type="Rhea" id="RHEA-COMP:11604"/>
        <dbReference type="ChEBI" id="CHEBI:15378"/>
        <dbReference type="ChEBI" id="CHEBI:29999"/>
        <dbReference type="ChEBI" id="CHEBI:30616"/>
        <dbReference type="ChEBI" id="CHEBI:83421"/>
        <dbReference type="ChEBI" id="CHEBI:456216"/>
        <dbReference type="EC" id="2.7.11.1"/>
    </reaction>
</comment>
<keyword evidence="10 14" id="KW-0067">ATP-binding</keyword>
<evidence type="ECO:0000256" key="4">
    <source>
        <dbReference type="ARBA" id="ARBA00022527"/>
    </source>
</evidence>
<evidence type="ECO:0000256" key="1">
    <source>
        <dbReference type="ARBA" id="ARBA00001946"/>
    </source>
</evidence>
<dbReference type="PROSITE" id="PS00107">
    <property type="entry name" value="PROTEIN_KINASE_ATP"/>
    <property type="match status" value="1"/>
</dbReference>
<evidence type="ECO:0000256" key="11">
    <source>
        <dbReference type="ARBA" id="ARBA00047899"/>
    </source>
</evidence>
<evidence type="ECO:0000256" key="2">
    <source>
        <dbReference type="ARBA" id="ARBA00009804"/>
    </source>
</evidence>
<keyword evidence="19" id="KW-1185">Reference proteome</keyword>
<dbReference type="Proteomes" id="UP000001645">
    <property type="component" value="Chromosome 1"/>
</dbReference>
<evidence type="ECO:0000256" key="14">
    <source>
        <dbReference type="PIRSR" id="PIRSR000606-51"/>
    </source>
</evidence>
<feature type="active site" description="Proton acceptor" evidence="13">
    <location>
        <position position="403"/>
    </location>
</feature>
<keyword evidence="7" id="KW-0677">Repeat</keyword>
<dbReference type="SMART" id="SM00220">
    <property type="entry name" value="S_TKc"/>
    <property type="match status" value="2"/>
</dbReference>
<dbReference type="CDD" id="cd14176">
    <property type="entry name" value="STKc_RSK2_C"/>
    <property type="match status" value="1"/>
</dbReference>
<dbReference type="InterPro" id="IPR016239">
    <property type="entry name" value="Ribosomal_S6_kinase_II"/>
</dbReference>
<dbReference type="Pfam" id="PF00069">
    <property type="entry name" value="Pkinase"/>
    <property type="match status" value="2"/>
</dbReference>
<dbReference type="PROSITE" id="PS00108">
    <property type="entry name" value="PROTEIN_KINASE_ST"/>
    <property type="match status" value="2"/>
</dbReference>
<protein>
    <recommendedName>
        <fullName evidence="3">non-specific serine/threonine protein kinase</fullName>
        <ecNumber evidence="3">2.7.11.1</ecNumber>
    </recommendedName>
</protein>
<keyword evidence="4" id="KW-0723">Serine/threonine-protein kinase</keyword>
<dbReference type="InterPro" id="IPR000961">
    <property type="entry name" value="AGC-kinase_C"/>
</dbReference>
<evidence type="ECO:0000259" key="17">
    <source>
        <dbReference type="PROSITE" id="PS51285"/>
    </source>
</evidence>
<dbReference type="InterPro" id="IPR011009">
    <property type="entry name" value="Kinase-like_dom_sf"/>
</dbReference>
<keyword evidence="6" id="KW-0808">Transferase</keyword>
<dbReference type="FunFam" id="3.30.200.20:FF:000121">
    <property type="entry name" value="Ribosomal protein S6 kinase"/>
    <property type="match status" value="1"/>
</dbReference>
<dbReference type="InterPro" id="IPR017441">
    <property type="entry name" value="Protein_kinase_ATP_BS"/>
</dbReference>
<evidence type="ECO:0000256" key="15">
    <source>
        <dbReference type="PROSITE-ProRule" id="PRU10141"/>
    </source>
</evidence>
<dbReference type="InterPro" id="IPR017892">
    <property type="entry name" value="Pkinase_C"/>
</dbReference>
<dbReference type="PROSITE" id="PS50011">
    <property type="entry name" value="PROTEIN_KINASE_DOM"/>
    <property type="match status" value="2"/>
</dbReference>
<dbReference type="EC" id="2.7.11.1" evidence="3"/>
<dbReference type="PIRSF" id="PIRSF000606">
    <property type="entry name" value="Ribsml_S6_kin_2"/>
    <property type="match status" value="1"/>
</dbReference>